<keyword evidence="2" id="KW-1185">Reference proteome</keyword>
<evidence type="ECO:0008006" key="3">
    <source>
        <dbReference type="Google" id="ProtNLM"/>
    </source>
</evidence>
<organism evidence="1 2">
    <name type="scientific">Mycena chlorophos</name>
    <name type="common">Agaric fungus</name>
    <name type="synonym">Agaricus chlorophos</name>
    <dbReference type="NCBI Taxonomy" id="658473"/>
    <lineage>
        <taxon>Eukaryota</taxon>
        <taxon>Fungi</taxon>
        <taxon>Dikarya</taxon>
        <taxon>Basidiomycota</taxon>
        <taxon>Agaricomycotina</taxon>
        <taxon>Agaricomycetes</taxon>
        <taxon>Agaricomycetidae</taxon>
        <taxon>Agaricales</taxon>
        <taxon>Marasmiineae</taxon>
        <taxon>Mycenaceae</taxon>
        <taxon>Mycena</taxon>
    </lineage>
</organism>
<dbReference type="SMART" id="SM00205">
    <property type="entry name" value="THN"/>
    <property type="match status" value="1"/>
</dbReference>
<dbReference type="SUPFAM" id="SSF49870">
    <property type="entry name" value="Osmotin, thaumatin-like protein"/>
    <property type="match status" value="1"/>
</dbReference>
<dbReference type="InterPro" id="IPR037176">
    <property type="entry name" value="Osmotin/thaumatin-like_sf"/>
</dbReference>
<dbReference type="Proteomes" id="UP000815677">
    <property type="component" value="Unassembled WGS sequence"/>
</dbReference>
<dbReference type="PANTHER" id="PTHR31013:SF2">
    <property type="entry name" value="THAUMATIN-LIKE PROTEIN"/>
    <property type="match status" value="1"/>
</dbReference>
<evidence type="ECO:0000313" key="2">
    <source>
        <dbReference type="Proteomes" id="UP000815677"/>
    </source>
</evidence>
<gene>
    <name evidence="1" type="ORF">MCHLO_06593</name>
</gene>
<dbReference type="EMBL" id="DF845418">
    <property type="protein sequence ID" value="GAT49269.1"/>
    <property type="molecule type" value="Genomic_DNA"/>
</dbReference>
<evidence type="ECO:0000313" key="1">
    <source>
        <dbReference type="EMBL" id="GAT49269.1"/>
    </source>
</evidence>
<dbReference type="PANTHER" id="PTHR31013">
    <property type="entry name" value="THAUMATIN FAMILY PROTEIN-RELATED"/>
    <property type="match status" value="1"/>
</dbReference>
<reference evidence="1" key="1">
    <citation type="submission" date="2014-09" db="EMBL/GenBank/DDBJ databases">
        <title>Genome sequence of the luminous mushroom Mycena chlorophos for searching fungal bioluminescence genes.</title>
        <authorList>
            <person name="Tanaka Y."/>
            <person name="Kasuga D."/>
            <person name="Oba Y."/>
            <person name="Hase S."/>
            <person name="Sato K."/>
            <person name="Oba Y."/>
            <person name="Sakakibara Y."/>
        </authorList>
    </citation>
    <scope>NUCLEOTIDE SEQUENCE</scope>
</reference>
<accession>A0ABQ0LFF8</accession>
<dbReference type="Pfam" id="PF00314">
    <property type="entry name" value="Thaumatin"/>
    <property type="match status" value="1"/>
</dbReference>
<dbReference type="Gene3D" id="2.60.110.10">
    <property type="entry name" value="Thaumatin"/>
    <property type="match status" value="1"/>
</dbReference>
<dbReference type="PROSITE" id="PS51367">
    <property type="entry name" value="THAUMATIN_2"/>
    <property type="match status" value="1"/>
</dbReference>
<dbReference type="InterPro" id="IPR001938">
    <property type="entry name" value="Thaumatin"/>
</dbReference>
<name>A0ABQ0LFF8_MYCCL</name>
<proteinExistence type="predicted"/>
<protein>
    <recommendedName>
        <fullName evidence="3">Osmotin, thaumatin-like protein</fullName>
    </recommendedName>
</protein>
<sequence length="456" mass="48475">MPGGVKWNGVFNEPRRRPPALLRTIARRATLVVDNLRSVTVLHLDWFWKHGERRYSLGRTNRRQRYCCTRTAPLTSKIRAQALKRFRHTLSNDSANGYMPADFVDTCHNAEITLTLQYDRRAVAATPLFSDLFSAAHCLVTASTDEVNLPQLTNSSTTIELSTGDQISSNGALVLEMLWPGTYFSSLGGSRIPWVGAFAVQAARVRSVPAVKTDTHRMLPTRFISFAALVAVAAAQSLVVNNLCSIPVFLFTQTGSGQGSISNDITLSAGQTGFNMGISSNWDGAINVGTGCNSDGSSCTTGGPQWDGVTPFSRAEFNFFTVPGEVTYDISMIYGFNVGMEITSADTSCAQFACDLGSSTSCPVPGPGSNTCYSPCCSSAAACSGGALPASGGGCVDNAGPGPNSPYYYDNCPNAYAFPDNDGSGGYTPADFVDYTCDNTAITLTLCPGFSSDLSD</sequence>